<evidence type="ECO:0000256" key="6">
    <source>
        <dbReference type="SAM" id="MobiDB-lite"/>
    </source>
</evidence>
<dbReference type="RefSeq" id="XP_041407549.1">
    <property type="nucleotide sequence ID" value="XM_041551615.1"/>
</dbReference>
<proteinExistence type="inferred from homology"/>
<dbReference type="GO" id="GO:0051276">
    <property type="term" value="P:chromosome organization"/>
    <property type="evidence" value="ECO:0007669"/>
    <property type="project" value="InterPro"/>
</dbReference>
<evidence type="ECO:0000256" key="5">
    <source>
        <dbReference type="ARBA" id="ARBA00023242"/>
    </source>
</evidence>
<organism evidence="7 8">
    <name type="scientific">Maudiozyma barnettii</name>
    <dbReference type="NCBI Taxonomy" id="61262"/>
    <lineage>
        <taxon>Eukaryota</taxon>
        <taxon>Fungi</taxon>
        <taxon>Dikarya</taxon>
        <taxon>Ascomycota</taxon>
        <taxon>Saccharomycotina</taxon>
        <taxon>Saccharomycetes</taxon>
        <taxon>Saccharomycetales</taxon>
        <taxon>Saccharomycetaceae</taxon>
        <taxon>Maudiozyma</taxon>
    </lineage>
</organism>
<dbReference type="InterPro" id="IPR006940">
    <property type="entry name" value="Securin_separation_inhibitor"/>
</dbReference>
<dbReference type="GeneID" id="64858763"/>
<evidence type="ECO:0000256" key="4">
    <source>
        <dbReference type="ARBA" id="ARBA00022490"/>
    </source>
</evidence>
<sequence>MSTNVNVNKENDVGPRTPKTLMKKQIYNNNITNNKVGRSQAARVKRLPLASKDSNRHGMGPVSAKDKTGLTRNASIHFKKYGSILYPETTSNNNNSNDKSSLPRVKSLVLKDIDVGVNDDDSTSSEDNEDIERSLRNGNSLHKGLFSQGGLSSLLEDKGQDQEIELGPIYEKELEYIPDGIEPLQLAELQKLNEIYIPPMYLPLDEEDNESDNNSHDGPMLMKLQSIVDDNDDNDDVDNIDELPDRHITIHHRNLSPANDTSILLQDIDSIYHGNGLDSDDLADLLS</sequence>
<keyword evidence="5" id="KW-0539">Nucleus</keyword>
<evidence type="ECO:0000256" key="2">
    <source>
        <dbReference type="ARBA" id="ARBA00004496"/>
    </source>
</evidence>
<feature type="region of interest" description="Disordered" evidence="6">
    <location>
        <begin position="49"/>
        <end position="68"/>
    </location>
</feature>
<evidence type="ECO:0000313" key="8">
    <source>
        <dbReference type="Proteomes" id="UP000644660"/>
    </source>
</evidence>
<dbReference type="EMBL" id="CAEFZW010000007">
    <property type="protein sequence ID" value="CAB4255705.1"/>
    <property type="molecule type" value="Genomic_DNA"/>
</dbReference>
<dbReference type="GO" id="GO:0005737">
    <property type="term" value="C:cytoplasm"/>
    <property type="evidence" value="ECO:0007669"/>
    <property type="project" value="UniProtKB-SubCell"/>
</dbReference>
<accession>A0A8H2VHV6</accession>
<keyword evidence="4" id="KW-0963">Cytoplasm</keyword>
<dbReference type="OrthoDB" id="4065086at2759"/>
<gene>
    <name evidence="7" type="ORF">KABA2_07S02618</name>
</gene>
<dbReference type="Proteomes" id="UP000644660">
    <property type="component" value="Unassembled WGS sequence"/>
</dbReference>
<comment type="similarity">
    <text evidence="3">Belongs to the securin family.</text>
</comment>
<dbReference type="Pfam" id="PF04856">
    <property type="entry name" value="Securin"/>
    <property type="match status" value="1"/>
</dbReference>
<evidence type="ECO:0000313" key="7">
    <source>
        <dbReference type="EMBL" id="CAB4255705.1"/>
    </source>
</evidence>
<evidence type="ECO:0000256" key="3">
    <source>
        <dbReference type="ARBA" id="ARBA00009264"/>
    </source>
</evidence>
<keyword evidence="8" id="KW-1185">Reference proteome</keyword>
<comment type="subcellular location">
    <subcellularLocation>
        <location evidence="2">Cytoplasm</location>
    </subcellularLocation>
    <subcellularLocation>
        <location evidence="1">Nucleus</location>
    </subcellularLocation>
</comment>
<dbReference type="AlphaFoldDB" id="A0A8H2VHV6"/>
<protein>
    <submittedName>
        <fullName evidence="7">Similar to Saccharomyces cerevisiae YDR113C PDS1 Securin, inhibits anaphase by binding separin Esp1p</fullName>
    </submittedName>
</protein>
<comment type="caution">
    <text evidence="7">The sequence shown here is derived from an EMBL/GenBank/DDBJ whole genome shotgun (WGS) entry which is preliminary data.</text>
</comment>
<name>A0A8H2VHV6_9SACH</name>
<dbReference type="GO" id="GO:0005634">
    <property type="term" value="C:nucleus"/>
    <property type="evidence" value="ECO:0007669"/>
    <property type="project" value="UniProtKB-SubCell"/>
</dbReference>
<evidence type="ECO:0000256" key="1">
    <source>
        <dbReference type="ARBA" id="ARBA00004123"/>
    </source>
</evidence>
<reference evidence="7 8" key="1">
    <citation type="submission" date="2020-05" db="EMBL/GenBank/DDBJ databases">
        <authorList>
            <person name="Casaregola S."/>
            <person name="Devillers H."/>
            <person name="Grondin C."/>
        </authorList>
    </citation>
    <scope>NUCLEOTIDE SEQUENCE [LARGE SCALE GENOMIC DNA]</scope>
    <source>
        <strain evidence="7 8">CLIB 1767</strain>
    </source>
</reference>